<feature type="compositionally biased region" description="Basic and acidic residues" evidence="1">
    <location>
        <begin position="55"/>
        <end position="68"/>
    </location>
</feature>
<gene>
    <name evidence="2" type="ORF">CWATWH0003_4009</name>
</gene>
<dbReference type="Proteomes" id="UP000003477">
    <property type="component" value="Unassembled WGS sequence"/>
</dbReference>
<dbReference type="AlphaFoldDB" id="G5J992"/>
<feature type="region of interest" description="Disordered" evidence="1">
    <location>
        <begin position="1"/>
        <end position="107"/>
    </location>
</feature>
<evidence type="ECO:0000313" key="2">
    <source>
        <dbReference type="EMBL" id="EHJ11244.1"/>
    </source>
</evidence>
<feature type="compositionally biased region" description="Polar residues" evidence="1">
    <location>
        <begin position="17"/>
        <end position="29"/>
    </location>
</feature>
<feature type="region of interest" description="Disordered" evidence="1">
    <location>
        <begin position="299"/>
        <end position="359"/>
    </location>
</feature>
<proteinExistence type="predicted"/>
<dbReference type="EMBL" id="AESD01000609">
    <property type="protein sequence ID" value="EHJ11244.1"/>
    <property type="molecule type" value="Genomic_DNA"/>
</dbReference>
<feature type="compositionally biased region" description="Polar residues" evidence="1">
    <location>
        <begin position="87"/>
        <end position="97"/>
    </location>
</feature>
<feature type="compositionally biased region" description="Basic and acidic residues" evidence="1">
    <location>
        <begin position="30"/>
        <end position="39"/>
    </location>
</feature>
<comment type="caution">
    <text evidence="2">The sequence shown here is derived from an EMBL/GenBank/DDBJ whole genome shotgun (WGS) entry which is preliminary data.</text>
</comment>
<dbReference type="PATRIC" id="fig|423471.3.peg.3758"/>
<reference evidence="2 3" key="1">
    <citation type="journal article" date="2011" name="Front. Microbiol.">
        <title>Two Strains of Crocosphaera watsonii with Highly Conserved Genomes are Distinguished by Strain-Specific Features.</title>
        <authorList>
            <person name="Bench S.R."/>
            <person name="Ilikchyan I.N."/>
            <person name="Tripp H.J."/>
            <person name="Zehr J.P."/>
        </authorList>
    </citation>
    <scope>NUCLEOTIDE SEQUENCE [LARGE SCALE GENOMIC DNA]</scope>
    <source>
        <strain evidence="2 3">WH 0003</strain>
    </source>
</reference>
<name>G5J992_CROWT</name>
<dbReference type="RefSeq" id="WP_007311975.1">
    <property type="nucleotide sequence ID" value="NZ_AESD01000609.1"/>
</dbReference>
<organism evidence="2 3">
    <name type="scientific">Crocosphaera watsonii WH 0003</name>
    <dbReference type="NCBI Taxonomy" id="423471"/>
    <lineage>
        <taxon>Bacteria</taxon>
        <taxon>Bacillati</taxon>
        <taxon>Cyanobacteriota</taxon>
        <taxon>Cyanophyceae</taxon>
        <taxon>Oscillatoriophycideae</taxon>
        <taxon>Chroococcales</taxon>
        <taxon>Aphanothecaceae</taxon>
        <taxon>Crocosphaera</taxon>
    </lineage>
</organism>
<dbReference type="GeneID" id="88767492"/>
<feature type="compositionally biased region" description="Basic and acidic residues" evidence="1">
    <location>
        <begin position="336"/>
        <end position="353"/>
    </location>
</feature>
<accession>G5J992</accession>
<sequence length="359" mass="40592">MSPKPQIRTLKKKATAPTETNSPSVNTEVDTSKTIENSKTKTKVKQAVPLTEAEVTQKKTSKEQREETGDQATSELNGKTEDKAETNSENSTGTGDQSTDDPDADIDKPIFQAIGTIKGKPEEDKENPGQFFIRLGGKRYGLFFAGYRYQAWLKQMAAKPDQTLFLRVYPKCLMIPRKPPKIYFQVAAWEAENPWDEAPGQFRLKGIWQFVPQVRTPVISVYRNKGAEDPKGKFKATHIPILMRRDDEAAPFRFNPKIAKEDLPPRWFVQGLFKFIPSRDSFGFSEDLEAPTKKIPWYTKPIKDVPGQGAEKPSEKSSRKRSENEGKKPSPTPGEKPQEKSEKVEKKDLEVDSKISNNE</sequence>
<protein>
    <submittedName>
        <fullName evidence="2">Uncharacterized protein</fullName>
    </submittedName>
</protein>
<evidence type="ECO:0000313" key="3">
    <source>
        <dbReference type="Proteomes" id="UP000003477"/>
    </source>
</evidence>
<evidence type="ECO:0000256" key="1">
    <source>
        <dbReference type="SAM" id="MobiDB-lite"/>
    </source>
</evidence>
<feature type="compositionally biased region" description="Basic and acidic residues" evidence="1">
    <location>
        <begin position="312"/>
        <end position="328"/>
    </location>
</feature>